<evidence type="ECO:0000256" key="6">
    <source>
        <dbReference type="ARBA" id="ARBA00023118"/>
    </source>
</evidence>
<keyword evidence="8 10" id="KW-0464">Manganese</keyword>
<evidence type="ECO:0000256" key="8">
    <source>
        <dbReference type="ARBA" id="ARBA00023211"/>
    </source>
</evidence>
<dbReference type="PANTHER" id="PTHR34353:SF2">
    <property type="entry name" value="CRISPR-ASSOCIATED ENDONUCLEASE CAS1 1"/>
    <property type="match status" value="1"/>
</dbReference>
<dbReference type="InterPro" id="IPR019856">
    <property type="entry name" value="CRISPR-assoc_Cas1_DVULG"/>
</dbReference>
<dbReference type="GO" id="GO:0043571">
    <property type="term" value="P:maintenance of CRISPR repeat elements"/>
    <property type="evidence" value="ECO:0007669"/>
    <property type="project" value="UniProtKB-UniRule"/>
</dbReference>
<proteinExistence type="inferred from homology"/>
<dbReference type="CDD" id="cd09721">
    <property type="entry name" value="Cas1_I-C"/>
    <property type="match status" value="1"/>
</dbReference>
<evidence type="ECO:0000256" key="7">
    <source>
        <dbReference type="ARBA" id="ARBA00023125"/>
    </source>
</evidence>
<dbReference type="Gene3D" id="1.20.120.920">
    <property type="entry name" value="CRISPR-associated endonuclease Cas1, C-terminal domain"/>
    <property type="match status" value="1"/>
</dbReference>
<evidence type="ECO:0000256" key="4">
    <source>
        <dbReference type="ARBA" id="ARBA00022801"/>
    </source>
</evidence>
<dbReference type="InterPro" id="IPR042206">
    <property type="entry name" value="CRISPR-assoc_Cas1_C"/>
</dbReference>
<dbReference type="Pfam" id="PF01867">
    <property type="entry name" value="Cas_Cas1"/>
    <property type="match status" value="1"/>
</dbReference>
<keyword evidence="2 10" id="KW-0479">Metal-binding</keyword>
<reference evidence="11 12" key="1">
    <citation type="submission" date="2017-06" db="EMBL/GenBank/DDBJ databases">
        <authorList>
            <person name="Kim H.J."/>
            <person name="Triplett B.A."/>
        </authorList>
    </citation>
    <scope>NUCLEOTIDE SEQUENCE [LARGE SCALE GENOMIC DNA]</scope>
    <source>
        <strain evidence="11 12">DSM 13116</strain>
    </source>
</reference>
<keyword evidence="6 10" id="KW-0051">Antiviral defense</keyword>
<keyword evidence="1 10" id="KW-0540">Nuclease</keyword>
<dbReference type="HAMAP" id="MF_01470">
    <property type="entry name" value="Cas1"/>
    <property type="match status" value="1"/>
</dbReference>
<evidence type="ECO:0000256" key="10">
    <source>
        <dbReference type="HAMAP-Rule" id="MF_01470"/>
    </source>
</evidence>
<dbReference type="NCBIfam" id="TIGR03640">
    <property type="entry name" value="cas1_DVULG"/>
    <property type="match status" value="1"/>
</dbReference>
<comment type="similarity">
    <text evidence="10">Belongs to the CRISPR-associated endonuclease Cas1 family.</text>
</comment>
<evidence type="ECO:0000256" key="1">
    <source>
        <dbReference type="ARBA" id="ARBA00022722"/>
    </source>
</evidence>
<evidence type="ECO:0000256" key="2">
    <source>
        <dbReference type="ARBA" id="ARBA00022723"/>
    </source>
</evidence>
<evidence type="ECO:0000256" key="3">
    <source>
        <dbReference type="ARBA" id="ARBA00022759"/>
    </source>
</evidence>
<accession>A0A239AJM5</accession>
<dbReference type="EMBL" id="FZOC01000004">
    <property type="protein sequence ID" value="SNR95877.1"/>
    <property type="molecule type" value="Genomic_DNA"/>
</dbReference>
<protein>
    <recommendedName>
        <fullName evidence="10">CRISPR-associated endonuclease Cas1</fullName>
        <ecNumber evidence="10">3.1.-.-</ecNumber>
    </recommendedName>
</protein>
<keyword evidence="12" id="KW-1185">Reference proteome</keyword>
<organism evidence="11 12">
    <name type="scientific">Humidesulfovibrio mexicanus</name>
    <dbReference type="NCBI Taxonomy" id="147047"/>
    <lineage>
        <taxon>Bacteria</taxon>
        <taxon>Pseudomonadati</taxon>
        <taxon>Thermodesulfobacteriota</taxon>
        <taxon>Desulfovibrionia</taxon>
        <taxon>Desulfovibrionales</taxon>
        <taxon>Desulfovibrionaceae</taxon>
        <taxon>Humidesulfovibrio</taxon>
    </lineage>
</organism>
<dbReference type="InterPro" id="IPR042211">
    <property type="entry name" value="CRISPR-assoc_Cas1_N"/>
</dbReference>
<keyword evidence="3 10" id="KW-0255">Endonuclease</keyword>
<gene>
    <name evidence="10" type="primary">cas1</name>
    <name evidence="11" type="ORF">SAMN04488503_2037</name>
</gene>
<evidence type="ECO:0000313" key="11">
    <source>
        <dbReference type="EMBL" id="SNR95877.1"/>
    </source>
</evidence>
<comment type="cofactor">
    <cofactor evidence="10">
        <name>Mg(2+)</name>
        <dbReference type="ChEBI" id="CHEBI:18420"/>
    </cofactor>
    <cofactor evidence="10">
        <name>Mn(2+)</name>
        <dbReference type="ChEBI" id="CHEBI:29035"/>
    </cofactor>
</comment>
<dbReference type="AlphaFoldDB" id="A0A239AJM5"/>
<dbReference type="EC" id="3.1.-.-" evidence="10"/>
<dbReference type="PANTHER" id="PTHR34353">
    <property type="entry name" value="CRISPR-ASSOCIATED ENDONUCLEASE CAS1 1"/>
    <property type="match status" value="1"/>
</dbReference>
<dbReference type="InterPro" id="IPR050646">
    <property type="entry name" value="Cas1"/>
</dbReference>
<dbReference type="Gene3D" id="3.100.10.20">
    <property type="entry name" value="CRISPR-associated endonuclease Cas1, N-terminal domain"/>
    <property type="match status" value="1"/>
</dbReference>
<dbReference type="GO" id="GO:0051607">
    <property type="term" value="P:defense response to virus"/>
    <property type="evidence" value="ECO:0007669"/>
    <property type="project" value="UniProtKB-UniRule"/>
</dbReference>
<keyword evidence="5 10" id="KW-0460">Magnesium</keyword>
<dbReference type="RefSeq" id="WP_089274269.1">
    <property type="nucleotide sequence ID" value="NZ_FZOC01000004.1"/>
</dbReference>
<dbReference type="InterPro" id="IPR002729">
    <property type="entry name" value="CRISPR-assoc_Cas1"/>
</dbReference>
<comment type="function">
    <text evidence="10">CRISPR (clustered regularly interspaced short palindromic repeat), is an adaptive immune system that provides protection against mobile genetic elements (viruses, transposable elements and conjugative plasmids). CRISPR clusters contain spacers, sequences complementary to antecedent mobile elements, and target invading nucleic acids. CRISPR clusters are transcribed and processed into CRISPR RNA (crRNA). Acts as a dsDNA endonuclease. Involved in the integration of spacer DNA into the CRISPR cassette.</text>
</comment>
<sequence length="343" mass="38221">MKKLLNTLFVTRQGASVVKEGENVLVRADDEVLLRVPVHGLGGLVTFGQVWCSPQLLHLCAERGVGVSFHSENGRFLARVSGPVCGNVLLRRTQYRWADDVEKCTEIAKHMLTGKLANARHVLLRARRDHEGKTDVEALEDAARRLADCLSRLRGAAGLDELRGIEGEGAGAYFGAFDALITNQDKAFRFTGRSRRPPLDAANCLLSFLYTLLAHDARSALEGVGLDPSVGFLHRDRPGRQSLALDLMEELRPVLADRVALNLMNLGQLRARDFRHEESGAVLLSDEARKLVLVAYQKRKQEEILHPFLQEKLELGLLCHVQALLLARRLRGDLDGYPAFLWR</sequence>
<comment type="subunit">
    <text evidence="9 10">Homodimer, forms a heterotetramer with a Cas2 homodimer.</text>
</comment>
<dbReference type="GO" id="GO:0004520">
    <property type="term" value="F:DNA endonuclease activity"/>
    <property type="evidence" value="ECO:0007669"/>
    <property type="project" value="InterPro"/>
</dbReference>
<dbReference type="GO" id="GO:0016787">
    <property type="term" value="F:hydrolase activity"/>
    <property type="evidence" value="ECO:0007669"/>
    <property type="project" value="UniProtKB-KW"/>
</dbReference>
<keyword evidence="4 10" id="KW-0378">Hydrolase</keyword>
<keyword evidence="7 10" id="KW-0238">DNA-binding</keyword>
<evidence type="ECO:0000313" key="12">
    <source>
        <dbReference type="Proteomes" id="UP000198324"/>
    </source>
</evidence>
<evidence type="ECO:0000256" key="5">
    <source>
        <dbReference type="ARBA" id="ARBA00022842"/>
    </source>
</evidence>
<feature type="binding site" evidence="10">
    <location>
        <position position="234"/>
    </location>
    <ligand>
        <name>Mn(2+)</name>
        <dbReference type="ChEBI" id="CHEBI:29035"/>
    </ligand>
</feature>
<feature type="binding site" evidence="10">
    <location>
        <position position="249"/>
    </location>
    <ligand>
        <name>Mn(2+)</name>
        <dbReference type="ChEBI" id="CHEBI:29035"/>
    </ligand>
</feature>
<dbReference type="NCBIfam" id="TIGR00287">
    <property type="entry name" value="cas1"/>
    <property type="match status" value="1"/>
</dbReference>
<evidence type="ECO:0000256" key="9">
    <source>
        <dbReference type="ARBA" id="ARBA00038592"/>
    </source>
</evidence>
<dbReference type="Proteomes" id="UP000198324">
    <property type="component" value="Unassembled WGS sequence"/>
</dbReference>
<dbReference type="GO" id="GO:0003677">
    <property type="term" value="F:DNA binding"/>
    <property type="evidence" value="ECO:0007669"/>
    <property type="project" value="UniProtKB-KW"/>
</dbReference>
<feature type="binding site" evidence="10">
    <location>
        <position position="166"/>
    </location>
    <ligand>
        <name>Mn(2+)</name>
        <dbReference type="ChEBI" id="CHEBI:29035"/>
    </ligand>
</feature>
<name>A0A239AJM5_9BACT</name>
<dbReference type="OrthoDB" id="9803119at2"/>
<dbReference type="GO" id="GO:0046872">
    <property type="term" value="F:metal ion binding"/>
    <property type="evidence" value="ECO:0007669"/>
    <property type="project" value="UniProtKB-UniRule"/>
</dbReference>